<dbReference type="SUPFAM" id="SSF52343">
    <property type="entry name" value="Ferredoxin reductase-like, C-terminal NADP-linked domain"/>
    <property type="match status" value="1"/>
</dbReference>
<organism evidence="13 14">
    <name type="scientific">Ancylostoma ceylanicum</name>
    <dbReference type="NCBI Taxonomy" id="53326"/>
    <lineage>
        <taxon>Eukaryota</taxon>
        <taxon>Metazoa</taxon>
        <taxon>Ecdysozoa</taxon>
        <taxon>Nematoda</taxon>
        <taxon>Chromadorea</taxon>
        <taxon>Rhabditida</taxon>
        <taxon>Rhabditina</taxon>
        <taxon>Rhabditomorpha</taxon>
        <taxon>Strongyloidea</taxon>
        <taxon>Ancylostomatidae</taxon>
        <taxon>Ancylostomatinae</taxon>
        <taxon>Ancylostoma</taxon>
    </lineage>
</organism>
<comment type="function">
    <text evidence="10">NADPH-dependent reductase which is a central component of the cytosolic iron-sulfur (Fe-S) protein assembly (CIA) machinery. Transfers electrons from NADPH via its FAD and FMN prosthetic groups to the [2Fe-2S] cluster of the anamorsin/DRE2 homolog, another key component of the CIA machinery. In turn, this reduced cluster provides electrons for assembly of cytosolic iron-sulfur cluster proteins.</text>
</comment>
<dbReference type="Pfam" id="PF00258">
    <property type="entry name" value="Flavodoxin_1"/>
    <property type="match status" value="1"/>
</dbReference>
<dbReference type="InterPro" id="IPR039261">
    <property type="entry name" value="FNR_nucleotide-bd"/>
</dbReference>
<keyword evidence="4 10" id="KW-0963">Cytoplasm</keyword>
<comment type="similarity">
    <text evidence="10">In the N-terminal section; belongs to the flavodoxin family.</text>
</comment>
<dbReference type="GO" id="GO:0160246">
    <property type="term" value="F:NADPH-iron-sulfur [2Fe-2S] protein oxidoreductase activity"/>
    <property type="evidence" value="ECO:0007669"/>
    <property type="project" value="InterPro"/>
</dbReference>
<feature type="binding site" evidence="10">
    <location>
        <begin position="10"/>
        <end position="15"/>
    </location>
    <ligand>
        <name>FMN</name>
        <dbReference type="ChEBI" id="CHEBI:58210"/>
    </ligand>
</feature>
<keyword evidence="9 10" id="KW-0560">Oxidoreductase</keyword>
<dbReference type="PROSITE" id="PS50902">
    <property type="entry name" value="FLAVODOXIN_LIKE"/>
    <property type="match status" value="1"/>
</dbReference>
<dbReference type="GO" id="GO:0050660">
    <property type="term" value="F:flavin adenine dinucleotide binding"/>
    <property type="evidence" value="ECO:0007669"/>
    <property type="project" value="UniProtKB-UniRule"/>
</dbReference>
<comment type="subcellular location">
    <subcellularLocation>
        <location evidence="3 10">Cytoplasm</location>
    </subcellularLocation>
</comment>
<evidence type="ECO:0000259" key="11">
    <source>
        <dbReference type="PROSITE" id="PS50902"/>
    </source>
</evidence>
<sequence length="580" mass="66211">MRSLLILYGSETGTAEDVAEGLWREARLLDVPARLYGVDDYDIENLPSESAVVFVVATTGQGEIPPNMRTNWRRLLRRSLSSTWMQNVHFAVLGLGDSSYQKYNFAAKKVFRRLLQLGGNRLLDVGLADDQHEIGIDGAIIPWKKDFWENLRATALFENAKEEIDPTIMLPPKYKLIYEISADNGSSPDQSQQWHEVAVISNDRVTSEDHFQDTRLVSLSSMELPRNPDTTHVYEPGDVLMVQPCNLSKSIQIALDALKYTDDLLDRPFRLRPSDEFIKPPPRWLIGERTTLRTCFTRLFDLEMIPRKSFFQILASISTNATEKERLLDFINPENLDEFLDYTTRCRRTTAEVLRDFPETSANIPPERLFDLFVTIRPRAFSIASAPSLEHIEILVAKYRSRMAEPRRGLCSSFIARLVPGDKVFVRIRAGTFKFPRENKPVICIGPGTGVAPFRSYLTWRNRSNDPANSILFFGCRGKNKDFYFEKEWDNLATTHVYTAFSRDTEQKVYVQHLILKHADEVWEILGEQDGMAFIAGSSGNMPKEVGAAIDEIAVKHGWTEGSFLAKLETTGRMQYETWS</sequence>
<dbReference type="OrthoDB" id="1856718at2759"/>
<proteinExistence type="inferred from homology"/>
<feature type="domain" description="Flavodoxin-like" evidence="11">
    <location>
        <begin position="4"/>
        <end position="148"/>
    </location>
</feature>
<dbReference type="InterPro" id="IPR003097">
    <property type="entry name" value="CysJ-like_FAD-binding"/>
</dbReference>
<dbReference type="InterPro" id="IPR023173">
    <property type="entry name" value="NADPH_Cyt_P450_Rdtase_alpha"/>
</dbReference>
<evidence type="ECO:0000256" key="2">
    <source>
        <dbReference type="ARBA" id="ARBA00001974"/>
    </source>
</evidence>
<dbReference type="PANTHER" id="PTHR19384">
    <property type="entry name" value="NITRIC OXIDE SYNTHASE-RELATED"/>
    <property type="match status" value="1"/>
</dbReference>
<dbReference type="InterPro" id="IPR001433">
    <property type="entry name" value="OxRdtase_FAD/NAD-bd"/>
</dbReference>
<dbReference type="InterPro" id="IPR001094">
    <property type="entry name" value="Flavdoxin-like"/>
</dbReference>
<comment type="cofactor">
    <cofactor evidence="1 10">
        <name>FMN</name>
        <dbReference type="ChEBI" id="CHEBI:58210"/>
    </cofactor>
</comment>
<dbReference type="Gene3D" id="1.20.990.10">
    <property type="entry name" value="NADPH-cytochrome p450 Reductase, Chain A, domain 3"/>
    <property type="match status" value="1"/>
</dbReference>
<dbReference type="AlphaFoldDB" id="A0A016TYN9"/>
<evidence type="ECO:0000256" key="7">
    <source>
        <dbReference type="ARBA" id="ARBA00022827"/>
    </source>
</evidence>
<dbReference type="SUPFAM" id="SSF63380">
    <property type="entry name" value="Riboflavin synthase domain-like"/>
    <property type="match status" value="1"/>
</dbReference>
<dbReference type="GO" id="GO:0016226">
    <property type="term" value="P:iron-sulfur cluster assembly"/>
    <property type="evidence" value="ECO:0007669"/>
    <property type="project" value="UniProtKB-UniRule"/>
</dbReference>
<dbReference type="FunFam" id="3.40.50.80:FF:000032">
    <property type="entry name" value="NADPH-dependent diflavin oxidoreductase 1"/>
    <property type="match status" value="1"/>
</dbReference>
<keyword evidence="5 10" id="KW-0285">Flavoprotein</keyword>
<feature type="binding site" evidence="10">
    <location>
        <position position="347"/>
    </location>
    <ligand>
        <name>FAD</name>
        <dbReference type="ChEBI" id="CHEBI:57692"/>
    </ligand>
</feature>
<keyword evidence="6 10" id="KW-0288">FMN</keyword>
<dbReference type="InterPro" id="IPR028879">
    <property type="entry name" value="NDOR1"/>
</dbReference>
<dbReference type="Gene3D" id="2.40.30.10">
    <property type="entry name" value="Translation factors"/>
    <property type="match status" value="1"/>
</dbReference>
<feature type="binding site" evidence="10">
    <location>
        <begin position="57"/>
        <end position="60"/>
    </location>
    <ligand>
        <name>FMN</name>
        <dbReference type="ChEBI" id="CHEBI:58210"/>
    </ligand>
</feature>
<dbReference type="GO" id="GO:0005829">
    <property type="term" value="C:cytosol"/>
    <property type="evidence" value="ECO:0007669"/>
    <property type="project" value="TreeGrafter"/>
</dbReference>
<dbReference type="EC" id="1.18.1.-" evidence="10"/>
<protein>
    <recommendedName>
        <fullName evidence="10">NADPH-dependent diflavin oxidoreductase 1</fullName>
        <ecNumber evidence="10">1.18.1.-</ecNumber>
    </recommendedName>
    <alternativeName>
        <fullName evidence="10">NADPH-dependent FMN and FAD-containing oxidoreductase</fullName>
    </alternativeName>
</protein>
<evidence type="ECO:0000256" key="4">
    <source>
        <dbReference type="ARBA" id="ARBA00022490"/>
    </source>
</evidence>
<feature type="binding site" evidence="10">
    <location>
        <begin position="95"/>
        <end position="104"/>
    </location>
    <ligand>
        <name>FMN</name>
        <dbReference type="ChEBI" id="CHEBI:58210"/>
    </ligand>
</feature>
<dbReference type="InterPro" id="IPR017927">
    <property type="entry name" value="FAD-bd_FR_type"/>
</dbReference>
<feature type="binding site" evidence="10">
    <location>
        <begin position="502"/>
        <end position="503"/>
    </location>
    <ligand>
        <name>NADP(+)</name>
        <dbReference type="ChEBI" id="CHEBI:58349"/>
    </ligand>
</feature>
<dbReference type="GO" id="GO:0010181">
    <property type="term" value="F:FMN binding"/>
    <property type="evidence" value="ECO:0007669"/>
    <property type="project" value="UniProtKB-UniRule"/>
</dbReference>
<comment type="catalytic activity">
    <reaction evidence="10">
        <text>2 oxidized [2Fe-2S]-[protein] + NADPH = 2 reduced [2Fe-2S]-[protein] + NADP(+) + H(+)</text>
        <dbReference type="Rhea" id="RHEA:67716"/>
        <dbReference type="Rhea" id="RHEA-COMP:17327"/>
        <dbReference type="Rhea" id="RHEA-COMP:17328"/>
        <dbReference type="ChEBI" id="CHEBI:15378"/>
        <dbReference type="ChEBI" id="CHEBI:33737"/>
        <dbReference type="ChEBI" id="CHEBI:33738"/>
        <dbReference type="ChEBI" id="CHEBI:57783"/>
        <dbReference type="ChEBI" id="CHEBI:58349"/>
    </reaction>
</comment>
<dbReference type="EMBL" id="JARK01001403">
    <property type="protein sequence ID" value="EYC08164.1"/>
    <property type="molecule type" value="Genomic_DNA"/>
</dbReference>
<dbReference type="Proteomes" id="UP000024635">
    <property type="component" value="Unassembled WGS sequence"/>
</dbReference>
<evidence type="ECO:0000256" key="5">
    <source>
        <dbReference type="ARBA" id="ARBA00022630"/>
    </source>
</evidence>
<keyword evidence="14" id="KW-1185">Reference proteome</keyword>
<feature type="binding site" evidence="10">
    <location>
        <position position="449"/>
    </location>
    <ligand>
        <name>NADP(+)</name>
        <dbReference type="ChEBI" id="CHEBI:58349"/>
    </ligand>
</feature>
<evidence type="ECO:0000256" key="9">
    <source>
        <dbReference type="ARBA" id="ARBA00023002"/>
    </source>
</evidence>
<dbReference type="Gene3D" id="3.40.50.80">
    <property type="entry name" value="Nucleotide-binding domain of ferredoxin-NADP reductase (FNR) module"/>
    <property type="match status" value="1"/>
</dbReference>
<feature type="binding site" evidence="10">
    <location>
        <begin position="409"/>
        <end position="412"/>
    </location>
    <ligand>
        <name>FAD</name>
        <dbReference type="ChEBI" id="CHEBI:57692"/>
    </ligand>
</feature>
<feature type="binding site" evidence="10">
    <location>
        <position position="579"/>
    </location>
    <ligand>
        <name>FAD</name>
        <dbReference type="ChEBI" id="CHEBI:57692"/>
    </ligand>
</feature>
<evidence type="ECO:0000256" key="10">
    <source>
        <dbReference type="HAMAP-Rule" id="MF_03178"/>
    </source>
</evidence>
<feature type="binding site" evidence="10">
    <location>
        <begin position="379"/>
        <end position="382"/>
    </location>
    <ligand>
        <name>FAD</name>
        <dbReference type="ChEBI" id="CHEBI:57692"/>
    </ligand>
</feature>
<dbReference type="HAMAP" id="MF_03178">
    <property type="entry name" value="NDOR1"/>
    <property type="match status" value="1"/>
</dbReference>
<dbReference type="SUPFAM" id="SSF52218">
    <property type="entry name" value="Flavoproteins"/>
    <property type="match status" value="1"/>
</dbReference>
<evidence type="ECO:0000313" key="13">
    <source>
        <dbReference type="EMBL" id="EYC08164.1"/>
    </source>
</evidence>
<dbReference type="InterPro" id="IPR001709">
    <property type="entry name" value="Flavoprot_Pyr_Nucl_cyt_Rdtase"/>
</dbReference>
<feature type="domain" description="FAD-binding FR-type" evidence="12">
    <location>
        <begin position="192"/>
        <end position="436"/>
    </location>
</feature>
<feature type="binding site" evidence="10">
    <location>
        <begin position="508"/>
        <end position="512"/>
    </location>
    <ligand>
        <name>NADP(+)</name>
        <dbReference type="ChEBI" id="CHEBI:58349"/>
    </ligand>
</feature>
<comment type="cofactor">
    <cofactor evidence="2 10">
        <name>FAD</name>
        <dbReference type="ChEBI" id="CHEBI:57692"/>
    </cofactor>
</comment>
<dbReference type="Gene3D" id="3.40.50.360">
    <property type="match status" value="1"/>
</dbReference>
<evidence type="ECO:0000259" key="12">
    <source>
        <dbReference type="PROSITE" id="PS51384"/>
    </source>
</evidence>
<accession>A0A016TYN9</accession>
<evidence type="ECO:0000256" key="1">
    <source>
        <dbReference type="ARBA" id="ARBA00001917"/>
    </source>
</evidence>
<keyword evidence="8 10" id="KW-0521">NADP</keyword>
<evidence type="ECO:0000256" key="6">
    <source>
        <dbReference type="ARBA" id="ARBA00022643"/>
    </source>
</evidence>
<dbReference type="InterPro" id="IPR017938">
    <property type="entry name" value="Riboflavin_synthase-like_b-brl"/>
</dbReference>
<comment type="similarity">
    <text evidence="10">In the C-terminal section; belongs to the flavoprotein pyridine nucleotide cytochrome reductase family.</text>
</comment>
<comment type="similarity">
    <text evidence="10">Belongs to the NADPH-dependent diflavin oxidoreductase NDOR1 family.</text>
</comment>
<dbReference type="PROSITE" id="PS51384">
    <property type="entry name" value="FAD_FR"/>
    <property type="match status" value="1"/>
</dbReference>
<evidence type="ECO:0000256" key="3">
    <source>
        <dbReference type="ARBA" id="ARBA00004496"/>
    </source>
</evidence>
<evidence type="ECO:0000313" key="14">
    <source>
        <dbReference type="Proteomes" id="UP000024635"/>
    </source>
</evidence>
<dbReference type="InterPro" id="IPR008254">
    <property type="entry name" value="Flavodoxin/NO_synth"/>
</dbReference>
<comment type="caution">
    <text evidence="13">The sequence shown here is derived from an EMBL/GenBank/DDBJ whole genome shotgun (WGS) entry which is preliminary data.</text>
</comment>
<dbReference type="Pfam" id="PF00667">
    <property type="entry name" value="FAD_binding_1"/>
    <property type="match status" value="1"/>
</dbReference>
<dbReference type="PRINTS" id="PR00369">
    <property type="entry name" value="FLAVODOXIN"/>
</dbReference>
<comment type="caution">
    <text evidence="10">Lacks conserved residue(s) required for the propagation of feature annotation.</text>
</comment>
<keyword evidence="7 10" id="KW-0274">FAD</keyword>
<dbReference type="InterPro" id="IPR029039">
    <property type="entry name" value="Flavoprotein-like_sf"/>
</dbReference>
<reference evidence="14" key="1">
    <citation type="journal article" date="2015" name="Nat. Genet.">
        <title>The genome and transcriptome of the zoonotic hookworm Ancylostoma ceylanicum identify infection-specific gene families.</title>
        <authorList>
            <person name="Schwarz E.M."/>
            <person name="Hu Y."/>
            <person name="Antoshechkin I."/>
            <person name="Miller M.M."/>
            <person name="Sternberg P.W."/>
            <person name="Aroian R.V."/>
        </authorList>
    </citation>
    <scope>NUCLEOTIDE SEQUENCE</scope>
    <source>
        <strain evidence="14">HY135</strain>
    </source>
</reference>
<dbReference type="PANTHER" id="PTHR19384:SF10">
    <property type="entry name" value="NADPH-DEPENDENT DIFLAVIN OXIDOREDUCTASE 1"/>
    <property type="match status" value="1"/>
</dbReference>
<name>A0A016TYN9_9BILA</name>
<dbReference type="STRING" id="53326.A0A016TYN9"/>
<dbReference type="GO" id="GO:0005634">
    <property type="term" value="C:nucleus"/>
    <property type="evidence" value="ECO:0007669"/>
    <property type="project" value="UniProtKB-ARBA"/>
</dbReference>
<dbReference type="FunFam" id="3.40.50.360:FF:000015">
    <property type="entry name" value="NADPH-dependent diflavin oxidoreductase 1"/>
    <property type="match status" value="1"/>
</dbReference>
<evidence type="ECO:0000256" key="8">
    <source>
        <dbReference type="ARBA" id="ARBA00022857"/>
    </source>
</evidence>
<dbReference type="PRINTS" id="PR00371">
    <property type="entry name" value="FPNCR"/>
</dbReference>
<feature type="binding site" evidence="10">
    <location>
        <position position="130"/>
    </location>
    <ligand>
        <name>FMN</name>
        <dbReference type="ChEBI" id="CHEBI:58210"/>
    </ligand>
</feature>
<gene>
    <name evidence="13" type="primary">Acey_s0067.g27</name>
    <name evidence="13" type="ORF">Y032_0067g27</name>
</gene>
<dbReference type="Pfam" id="PF00175">
    <property type="entry name" value="NAD_binding_1"/>
    <property type="match status" value="1"/>
</dbReference>
<dbReference type="GO" id="GO:0016651">
    <property type="term" value="F:oxidoreductase activity, acting on NAD(P)H"/>
    <property type="evidence" value="ECO:0007669"/>
    <property type="project" value="UniProtKB-UniRule"/>
</dbReference>
<dbReference type="GO" id="GO:0050661">
    <property type="term" value="F:NADP binding"/>
    <property type="evidence" value="ECO:0007669"/>
    <property type="project" value="UniProtKB-UniRule"/>
</dbReference>